<protein>
    <recommendedName>
        <fullName evidence="2">DNA-directed RNA polymerase M/15kDa subunit domain-containing protein</fullName>
    </recommendedName>
</protein>
<evidence type="ECO:0000313" key="1">
    <source>
        <dbReference type="EMBL" id="QHU22572.1"/>
    </source>
</evidence>
<dbReference type="EMBL" id="MN741011">
    <property type="protein sequence ID" value="QHU22572.1"/>
    <property type="molecule type" value="Genomic_DNA"/>
</dbReference>
<dbReference type="Gene3D" id="2.20.25.10">
    <property type="match status" value="2"/>
</dbReference>
<proteinExistence type="predicted"/>
<organism evidence="1">
    <name type="scientific">viral metagenome</name>
    <dbReference type="NCBI Taxonomy" id="1070528"/>
    <lineage>
        <taxon>unclassified sequences</taxon>
        <taxon>metagenomes</taxon>
        <taxon>organismal metagenomes</taxon>
    </lineage>
</organism>
<sequence>MEFCKQCDNMYYMKKNEEGNLIYYCKNCNYEDTKLIETKNMKIFEYSKEDSTGSVNINEYTKCDPTLPHVKTIKCPNLNCKSNKEEDVEQDVIYIRVDDKQMKYIYLCYHCDSNWKS</sequence>
<evidence type="ECO:0008006" key="2">
    <source>
        <dbReference type="Google" id="ProtNLM"/>
    </source>
</evidence>
<dbReference type="SUPFAM" id="SSF57783">
    <property type="entry name" value="Zinc beta-ribbon"/>
    <property type="match status" value="2"/>
</dbReference>
<dbReference type="AlphaFoldDB" id="A0A6C0KX70"/>
<name>A0A6C0KX70_9ZZZZ</name>
<reference evidence="1" key="1">
    <citation type="journal article" date="2020" name="Nature">
        <title>Giant virus diversity and host interactions through global metagenomics.</title>
        <authorList>
            <person name="Schulz F."/>
            <person name="Roux S."/>
            <person name="Paez-Espino D."/>
            <person name="Jungbluth S."/>
            <person name="Walsh D.A."/>
            <person name="Denef V.J."/>
            <person name="McMahon K.D."/>
            <person name="Konstantinidis K.T."/>
            <person name="Eloe-Fadrosh E.A."/>
            <person name="Kyrpides N.C."/>
            <person name="Woyke T."/>
        </authorList>
    </citation>
    <scope>NUCLEOTIDE SEQUENCE</scope>
    <source>
        <strain evidence="1">GVMAG-S-ERX555907-102</strain>
    </source>
</reference>
<accession>A0A6C0KX70</accession>